<reference evidence="6" key="1">
    <citation type="submission" date="2016-10" db="EMBL/GenBank/DDBJ databases">
        <authorList>
            <person name="Varghese N."/>
            <person name="Submissions S."/>
        </authorList>
    </citation>
    <scope>NUCLEOTIDE SEQUENCE [LARGE SCALE GENOMIC DNA]</scope>
    <source>
        <strain evidence="6">DSM 45459</strain>
    </source>
</reference>
<accession>A0A1H0YLB4</accession>
<dbReference type="InterPro" id="IPR020449">
    <property type="entry name" value="Tscrpt_reg_AraC-type_HTH"/>
</dbReference>
<dbReference type="InterPro" id="IPR035418">
    <property type="entry name" value="AraC-bd_2"/>
</dbReference>
<proteinExistence type="predicted"/>
<keyword evidence="6" id="KW-1185">Reference proteome</keyword>
<dbReference type="RefSeq" id="WP_092520784.1">
    <property type="nucleotide sequence ID" value="NZ_FNKO01000001.1"/>
</dbReference>
<dbReference type="PROSITE" id="PS00041">
    <property type="entry name" value="HTH_ARAC_FAMILY_1"/>
    <property type="match status" value="1"/>
</dbReference>
<dbReference type="OrthoDB" id="5464689at2"/>
<dbReference type="InterPro" id="IPR018062">
    <property type="entry name" value="HTH_AraC-typ_CS"/>
</dbReference>
<evidence type="ECO:0000259" key="4">
    <source>
        <dbReference type="PROSITE" id="PS01124"/>
    </source>
</evidence>
<dbReference type="PROSITE" id="PS01124">
    <property type="entry name" value="HTH_ARAC_FAMILY_2"/>
    <property type="match status" value="1"/>
</dbReference>
<dbReference type="InterPro" id="IPR050204">
    <property type="entry name" value="AraC_XylS_family_regulators"/>
</dbReference>
<dbReference type="InterPro" id="IPR018060">
    <property type="entry name" value="HTH_AraC"/>
</dbReference>
<dbReference type="Proteomes" id="UP000199301">
    <property type="component" value="Unassembled WGS sequence"/>
</dbReference>
<dbReference type="SMART" id="SM00342">
    <property type="entry name" value="HTH_ARAC"/>
    <property type="match status" value="1"/>
</dbReference>
<gene>
    <name evidence="5" type="ORF">SAMN04489718_0533</name>
</gene>
<dbReference type="GO" id="GO:0003700">
    <property type="term" value="F:DNA-binding transcription factor activity"/>
    <property type="evidence" value="ECO:0007669"/>
    <property type="project" value="InterPro"/>
</dbReference>
<dbReference type="Pfam" id="PF12833">
    <property type="entry name" value="HTH_18"/>
    <property type="match status" value="1"/>
</dbReference>
<dbReference type="EMBL" id="FNKO01000001">
    <property type="protein sequence ID" value="SDQ15987.1"/>
    <property type="molecule type" value="Genomic_DNA"/>
</dbReference>
<dbReference type="GO" id="GO:0043565">
    <property type="term" value="F:sequence-specific DNA binding"/>
    <property type="evidence" value="ECO:0007669"/>
    <property type="project" value="InterPro"/>
</dbReference>
<feature type="domain" description="HTH araC/xylS-type" evidence="4">
    <location>
        <begin position="217"/>
        <end position="317"/>
    </location>
</feature>
<evidence type="ECO:0000256" key="2">
    <source>
        <dbReference type="ARBA" id="ARBA00023125"/>
    </source>
</evidence>
<organism evidence="5 6">
    <name type="scientific">Actinopolyspora saharensis</name>
    <dbReference type="NCBI Taxonomy" id="995062"/>
    <lineage>
        <taxon>Bacteria</taxon>
        <taxon>Bacillati</taxon>
        <taxon>Actinomycetota</taxon>
        <taxon>Actinomycetes</taxon>
        <taxon>Actinopolysporales</taxon>
        <taxon>Actinopolysporaceae</taxon>
        <taxon>Actinopolyspora</taxon>
    </lineage>
</organism>
<evidence type="ECO:0000313" key="5">
    <source>
        <dbReference type="EMBL" id="SDQ15987.1"/>
    </source>
</evidence>
<protein>
    <submittedName>
        <fullName evidence="5">AraC-type DNA-binding protein</fullName>
    </submittedName>
</protein>
<dbReference type="PANTHER" id="PTHR46796">
    <property type="entry name" value="HTH-TYPE TRANSCRIPTIONAL ACTIVATOR RHAS-RELATED"/>
    <property type="match status" value="1"/>
</dbReference>
<dbReference type="PRINTS" id="PR00032">
    <property type="entry name" value="HTHARAC"/>
</dbReference>
<keyword evidence="1" id="KW-0805">Transcription regulation</keyword>
<evidence type="ECO:0000256" key="3">
    <source>
        <dbReference type="ARBA" id="ARBA00023163"/>
    </source>
</evidence>
<dbReference type="STRING" id="995062.SAMN04489718_0533"/>
<dbReference type="Gene3D" id="1.10.10.60">
    <property type="entry name" value="Homeodomain-like"/>
    <property type="match status" value="1"/>
</dbReference>
<dbReference type="SUPFAM" id="SSF46689">
    <property type="entry name" value="Homeodomain-like"/>
    <property type="match status" value="2"/>
</dbReference>
<dbReference type="AlphaFoldDB" id="A0A1H0YLB4"/>
<keyword evidence="2 5" id="KW-0238">DNA-binding</keyword>
<dbReference type="InterPro" id="IPR009057">
    <property type="entry name" value="Homeodomain-like_sf"/>
</dbReference>
<dbReference type="Pfam" id="PF14525">
    <property type="entry name" value="AraC_binding_2"/>
    <property type="match status" value="1"/>
</dbReference>
<name>A0A1H0YLB4_9ACTN</name>
<sequence>MNPPTEGINVMDTHDWDSASRAVSNAYFPHELKLLSSADHLDLSICTADLGAVTIGRMGWGVEVALDCDYPDAYEVNMPVTGLLESAHRSEKLVSGDGQGTIFPPNVATPITRWSRDCTVVGVKFDRFALEREMERVLACPQPRKVEMPTHLDAGMVETRSWMYYVRTLSNDLPRMRGMLSSDLLKKQLASTITTGFILAVTPDLGTAPPARPRIVNRVLDQIHDDPTRPWTVADMAEAAEVSVRRLQEGFQQYVGMTPVAYLRDIRLAHAHEDLIKANSTTAVAEIATRWGFTHTGRFASAYRSKYGMSPSETLHS</sequence>
<evidence type="ECO:0000256" key="1">
    <source>
        <dbReference type="ARBA" id="ARBA00023015"/>
    </source>
</evidence>
<keyword evidence="3" id="KW-0804">Transcription</keyword>
<evidence type="ECO:0000313" key="6">
    <source>
        <dbReference type="Proteomes" id="UP000199301"/>
    </source>
</evidence>
<dbReference type="PANTHER" id="PTHR46796:SF12">
    <property type="entry name" value="HTH-TYPE DNA-BINDING TRANSCRIPTIONAL ACTIVATOR EUTR"/>
    <property type="match status" value="1"/>
</dbReference>